<dbReference type="AlphaFoldDB" id="K9H3S0"/>
<keyword evidence="3" id="KW-1185">Reference proteome</keyword>
<evidence type="ECO:0000313" key="3">
    <source>
        <dbReference type="Proteomes" id="UP000009881"/>
    </source>
</evidence>
<organism evidence="2 3">
    <name type="scientific">Caenispirillum salinarum AK4</name>
    <dbReference type="NCBI Taxonomy" id="1238182"/>
    <lineage>
        <taxon>Bacteria</taxon>
        <taxon>Pseudomonadati</taxon>
        <taxon>Pseudomonadota</taxon>
        <taxon>Alphaproteobacteria</taxon>
        <taxon>Rhodospirillales</taxon>
        <taxon>Novispirillaceae</taxon>
        <taxon>Caenispirillum</taxon>
    </lineage>
</organism>
<feature type="region of interest" description="Disordered" evidence="1">
    <location>
        <begin position="51"/>
        <end position="73"/>
    </location>
</feature>
<evidence type="ECO:0000313" key="2">
    <source>
        <dbReference type="EMBL" id="EKV31664.1"/>
    </source>
</evidence>
<accession>K9H3S0</accession>
<reference evidence="2 3" key="1">
    <citation type="journal article" date="2013" name="Genome Announc.">
        <title>Draft Genome Sequence of an Alphaproteobacterium, Caenispirillum salinarum AK4(T), Isolated from a Solar Saltern.</title>
        <authorList>
            <person name="Khatri I."/>
            <person name="Singh A."/>
            <person name="Korpole S."/>
            <person name="Pinnaka A.K."/>
            <person name="Subramanian S."/>
        </authorList>
    </citation>
    <scope>NUCLEOTIDE SEQUENCE [LARGE SCALE GENOMIC DNA]</scope>
    <source>
        <strain evidence="2 3">AK4</strain>
    </source>
</reference>
<dbReference type="STRING" id="1238182.C882_3414"/>
<feature type="region of interest" description="Disordered" evidence="1">
    <location>
        <begin position="1"/>
        <end position="20"/>
    </location>
</feature>
<evidence type="ECO:0000256" key="1">
    <source>
        <dbReference type="SAM" id="MobiDB-lite"/>
    </source>
</evidence>
<protein>
    <submittedName>
        <fullName evidence="2">Uncharacterized protein</fullName>
    </submittedName>
</protein>
<proteinExistence type="predicted"/>
<name>K9H3S0_9PROT</name>
<gene>
    <name evidence="2" type="ORF">C882_3414</name>
</gene>
<dbReference type="EMBL" id="ANHY01000005">
    <property type="protein sequence ID" value="EKV31664.1"/>
    <property type="molecule type" value="Genomic_DNA"/>
</dbReference>
<comment type="caution">
    <text evidence="2">The sequence shown here is derived from an EMBL/GenBank/DDBJ whole genome shotgun (WGS) entry which is preliminary data.</text>
</comment>
<sequence length="73" mass="8412">MRRGTKEAVRNVSFQPTERRGCSRQYEAARLTRRKDSVAQGGGAFYRRLIPLPQPRQANQYARSSGRRRSPYG</sequence>
<dbReference type="Proteomes" id="UP000009881">
    <property type="component" value="Unassembled WGS sequence"/>
</dbReference>